<dbReference type="AlphaFoldDB" id="A0A0F9GLK8"/>
<comment type="caution">
    <text evidence="1">The sequence shown here is derived from an EMBL/GenBank/DDBJ whole genome shotgun (WGS) entry which is preliminary data.</text>
</comment>
<accession>A0A0F9GLK8</accession>
<protein>
    <submittedName>
        <fullName evidence="1">Uncharacterized protein</fullName>
    </submittedName>
</protein>
<evidence type="ECO:0000313" key="1">
    <source>
        <dbReference type="EMBL" id="KKL99754.1"/>
    </source>
</evidence>
<name>A0A0F9GLK8_9ZZZZ</name>
<sequence>KARTFTIKQAERIRKQQLRDEAAMKKRKKKFKKLNNNLFDDLDF</sequence>
<feature type="non-terminal residue" evidence="1">
    <location>
        <position position="1"/>
    </location>
</feature>
<organism evidence="1">
    <name type="scientific">marine sediment metagenome</name>
    <dbReference type="NCBI Taxonomy" id="412755"/>
    <lineage>
        <taxon>unclassified sequences</taxon>
        <taxon>metagenomes</taxon>
        <taxon>ecological metagenomes</taxon>
    </lineage>
</organism>
<proteinExistence type="predicted"/>
<dbReference type="EMBL" id="LAZR01017595">
    <property type="protein sequence ID" value="KKL99754.1"/>
    <property type="molecule type" value="Genomic_DNA"/>
</dbReference>
<gene>
    <name evidence="1" type="ORF">LCGC14_1811220</name>
</gene>
<reference evidence="1" key="1">
    <citation type="journal article" date="2015" name="Nature">
        <title>Complex archaea that bridge the gap between prokaryotes and eukaryotes.</title>
        <authorList>
            <person name="Spang A."/>
            <person name="Saw J.H."/>
            <person name="Jorgensen S.L."/>
            <person name="Zaremba-Niedzwiedzka K."/>
            <person name="Martijn J."/>
            <person name="Lind A.E."/>
            <person name="van Eijk R."/>
            <person name="Schleper C."/>
            <person name="Guy L."/>
            <person name="Ettema T.J."/>
        </authorList>
    </citation>
    <scope>NUCLEOTIDE SEQUENCE</scope>
</reference>